<evidence type="ECO:0000256" key="1">
    <source>
        <dbReference type="SAM" id="MobiDB-lite"/>
    </source>
</evidence>
<gene>
    <name evidence="3" type="ORF">URODEC1_LOCUS78986</name>
</gene>
<reference evidence="3" key="1">
    <citation type="submission" date="2024-10" db="EMBL/GenBank/DDBJ databases">
        <authorList>
            <person name="Ryan C."/>
        </authorList>
    </citation>
    <scope>NUCLEOTIDE SEQUENCE [LARGE SCALE GENOMIC DNA]</scope>
</reference>
<accession>A0ABC9CVS1</accession>
<protein>
    <recommendedName>
        <fullName evidence="2">F-box domain-containing protein</fullName>
    </recommendedName>
</protein>
<dbReference type="InterPro" id="IPR036047">
    <property type="entry name" value="F-box-like_dom_sf"/>
</dbReference>
<dbReference type="AlphaFoldDB" id="A0ABC9CVS1"/>
<dbReference type="SMART" id="SM00256">
    <property type="entry name" value="FBOX"/>
    <property type="match status" value="1"/>
</dbReference>
<feature type="region of interest" description="Disordered" evidence="1">
    <location>
        <begin position="246"/>
        <end position="268"/>
    </location>
</feature>
<dbReference type="SUPFAM" id="SSF81383">
    <property type="entry name" value="F-box domain"/>
    <property type="match status" value="1"/>
</dbReference>
<dbReference type="PANTHER" id="PTHR31672">
    <property type="entry name" value="BNACNNG10540D PROTEIN"/>
    <property type="match status" value="1"/>
</dbReference>
<feature type="domain" description="F-box" evidence="2">
    <location>
        <begin position="36"/>
        <end position="76"/>
    </location>
</feature>
<feature type="compositionally biased region" description="Basic and acidic residues" evidence="1">
    <location>
        <begin position="248"/>
        <end position="257"/>
    </location>
</feature>
<evidence type="ECO:0000259" key="2">
    <source>
        <dbReference type="SMART" id="SM00256"/>
    </source>
</evidence>
<evidence type="ECO:0000313" key="4">
    <source>
        <dbReference type="Proteomes" id="UP001497457"/>
    </source>
</evidence>
<sequence length="446" mass="49149">MPLGAAVRSNTGMHMARAGIGKTPMEAQLAAAAADLHEDIHAEILARLPAKSVLRFRSVCRAWRRLTTDPYFLAAHARLRPAEVVLYRYLDSAQCENRPAGYAVDVALDALPVSGDRAGRRRLVRYPKYYVTDPREPWRYSMPQHCLLLASCDGVILFATKGADSYLLCNPITRHWAALPKITDAAAGAAGGVRVSEYAFYFHEPSGEHRLLCGRRKPAGADHSQTSWCVLSTGAAGPRRVDAQAAADDPRVPDLRHTGATPVPLHGRLHWPPRRDALRRETLEMVAFDTAAETFHAMAGPRVAAVALMKLFAMDGMLVAANFGDGDGQARHVDLWFLTEYGAADGRWERRHRVATPWGFGCGVCSVGLMATAAASDDRGNVMLGTHHGLCVYNVRTKTVTVVKDVATRSNDVLMSRHVFRESLVQHQGFRQTRSFADLPLIHFWR</sequence>
<dbReference type="InterPro" id="IPR050796">
    <property type="entry name" value="SCF_F-box_component"/>
</dbReference>
<proteinExistence type="predicted"/>
<keyword evidence="4" id="KW-1185">Reference proteome</keyword>
<dbReference type="InterPro" id="IPR001810">
    <property type="entry name" value="F-box_dom"/>
</dbReference>
<dbReference type="CDD" id="cd22157">
    <property type="entry name" value="F-box_AtFBW1-like"/>
    <property type="match status" value="1"/>
</dbReference>
<name>A0ABC9CVS1_9POAL</name>
<evidence type="ECO:0000313" key="3">
    <source>
        <dbReference type="EMBL" id="CAL5026810.1"/>
    </source>
</evidence>
<organism evidence="3 4">
    <name type="scientific">Urochloa decumbens</name>
    <dbReference type="NCBI Taxonomy" id="240449"/>
    <lineage>
        <taxon>Eukaryota</taxon>
        <taxon>Viridiplantae</taxon>
        <taxon>Streptophyta</taxon>
        <taxon>Embryophyta</taxon>
        <taxon>Tracheophyta</taxon>
        <taxon>Spermatophyta</taxon>
        <taxon>Magnoliopsida</taxon>
        <taxon>Liliopsida</taxon>
        <taxon>Poales</taxon>
        <taxon>Poaceae</taxon>
        <taxon>PACMAD clade</taxon>
        <taxon>Panicoideae</taxon>
        <taxon>Panicodae</taxon>
        <taxon>Paniceae</taxon>
        <taxon>Melinidinae</taxon>
        <taxon>Urochloa</taxon>
    </lineage>
</organism>
<dbReference type="EMBL" id="OZ075140">
    <property type="protein sequence ID" value="CAL5026810.1"/>
    <property type="molecule type" value="Genomic_DNA"/>
</dbReference>
<dbReference type="PANTHER" id="PTHR31672:SF2">
    <property type="entry name" value="F-BOX DOMAIN-CONTAINING PROTEIN"/>
    <property type="match status" value="1"/>
</dbReference>
<dbReference type="Pfam" id="PF00646">
    <property type="entry name" value="F-box"/>
    <property type="match status" value="1"/>
</dbReference>
<dbReference type="Gene3D" id="1.20.1280.50">
    <property type="match status" value="1"/>
</dbReference>
<dbReference type="Proteomes" id="UP001497457">
    <property type="component" value="Chromosome 30rd"/>
</dbReference>